<evidence type="ECO:0000256" key="1">
    <source>
        <dbReference type="SAM" id="Coils"/>
    </source>
</evidence>
<feature type="compositionally biased region" description="Basic and acidic residues" evidence="2">
    <location>
        <begin position="358"/>
        <end position="422"/>
    </location>
</feature>
<reference evidence="3" key="1">
    <citation type="submission" date="2016-04" db="EMBL/GenBank/DDBJ databases">
        <authorList>
            <person name="Evans L.H."/>
            <person name="Alamgir A."/>
            <person name="Owens N."/>
            <person name="Weber N.D."/>
            <person name="Virtaneva K."/>
            <person name="Barbian K."/>
            <person name="Babar A."/>
            <person name="Rosenke K."/>
        </authorList>
    </citation>
    <scope>NUCLEOTIDE SEQUENCE</scope>
    <source>
        <strain evidence="3">86</strain>
    </source>
</reference>
<feature type="compositionally biased region" description="Basic and acidic residues" evidence="2">
    <location>
        <begin position="23"/>
        <end position="38"/>
    </location>
</feature>
<organism evidence="3">
    <name type="scientific">uncultured delta proteobacterium</name>
    <dbReference type="NCBI Taxonomy" id="34034"/>
    <lineage>
        <taxon>Bacteria</taxon>
        <taxon>Deltaproteobacteria</taxon>
        <taxon>environmental samples</taxon>
    </lineage>
</organism>
<dbReference type="InterPro" id="IPR001668">
    <property type="entry name" value="Mob_Pre"/>
</dbReference>
<dbReference type="GO" id="GO:0003677">
    <property type="term" value="F:DNA binding"/>
    <property type="evidence" value="ECO:0007669"/>
    <property type="project" value="InterPro"/>
</dbReference>
<dbReference type="AlphaFoldDB" id="A0A212K9I4"/>
<name>A0A212K9I4_9DELT</name>
<keyword evidence="1" id="KW-0175">Coiled coil</keyword>
<gene>
    <name evidence="3" type="ORF">KL86DPRO_40056</name>
</gene>
<dbReference type="Gene3D" id="3.30.930.30">
    <property type="match status" value="1"/>
</dbReference>
<dbReference type="NCBIfam" id="NF041497">
    <property type="entry name" value="MobV"/>
    <property type="match status" value="1"/>
</dbReference>
<feature type="coiled-coil region" evidence="1">
    <location>
        <begin position="187"/>
        <end position="249"/>
    </location>
</feature>
<evidence type="ECO:0000256" key="2">
    <source>
        <dbReference type="SAM" id="MobiDB-lite"/>
    </source>
</evidence>
<proteinExistence type="predicted"/>
<sequence length="429" mass="49981">MSYLVLHMDKFKKEAVRGIQSHNNRERESRSNPDIDYERSAGNYDLHESAVENYGEAIQNRIDDLLLVKAVRKDAVHMCGLIVSSDSAFFEKLSPEDTRRFFEESKAFLTEFVGAENVISAMVHLDEKTPHMHFLHVPVTQDGRLNANTIYTRESLKNLQTELPRHLQSRGFDLQRGVEQEPGAKKKHLNTREFKQQQEALNSLEKEAEAKSAELEQRQLEESALQERLQSIERQAQEAEKALSEQTDIPKASMLNFKSVLETAQEIIERQKKALAAKGIVDAHNEKLRADNGRLQTQVRELSDKVLGIELQHAEERQKIITEMRSLSSTNQNLLASVERAEKFFRWNTAAAMMRDDYERGQREEARQREAERKRQAEEQARRQEEERARQAQEQERQKAREAERRREEREAEKARYLERRSRGMGMGR</sequence>
<feature type="region of interest" description="Disordered" evidence="2">
    <location>
        <begin position="17"/>
        <end position="38"/>
    </location>
</feature>
<evidence type="ECO:0000313" key="3">
    <source>
        <dbReference type="EMBL" id="SBW08258.1"/>
    </source>
</evidence>
<accession>A0A212K9I4</accession>
<dbReference type="EMBL" id="FLUQ01000004">
    <property type="protein sequence ID" value="SBW08258.1"/>
    <property type="molecule type" value="Genomic_DNA"/>
</dbReference>
<dbReference type="Pfam" id="PF01076">
    <property type="entry name" value="Mob_Pre"/>
    <property type="match status" value="1"/>
</dbReference>
<feature type="region of interest" description="Disordered" evidence="2">
    <location>
        <begin position="358"/>
        <end position="429"/>
    </location>
</feature>
<dbReference type="CDD" id="cd17242">
    <property type="entry name" value="MobM_relaxase"/>
    <property type="match status" value="1"/>
</dbReference>
<protein>
    <submittedName>
        <fullName evidence="3">Putative recombination protein</fullName>
    </submittedName>
</protein>
<dbReference type="GO" id="GO:0006310">
    <property type="term" value="P:DNA recombination"/>
    <property type="evidence" value="ECO:0007669"/>
    <property type="project" value="InterPro"/>
</dbReference>